<dbReference type="Proteomes" id="UP000566071">
    <property type="component" value="Unassembled WGS sequence"/>
</dbReference>
<evidence type="ECO:0000313" key="1">
    <source>
        <dbReference type="EMBL" id="NNU33414.1"/>
    </source>
</evidence>
<evidence type="ECO:0000313" key="2">
    <source>
        <dbReference type="Proteomes" id="UP000566071"/>
    </source>
</evidence>
<proteinExistence type="predicted"/>
<keyword evidence="2" id="KW-1185">Reference proteome</keyword>
<comment type="caution">
    <text evidence="1">The sequence shown here is derived from an EMBL/GenBank/DDBJ whole genome shotgun (WGS) entry which is preliminary data.</text>
</comment>
<protein>
    <submittedName>
        <fullName evidence="1">Uncharacterized protein</fullName>
    </submittedName>
</protein>
<accession>A0ABX1VZN1</accession>
<reference evidence="1 2" key="1">
    <citation type="submission" date="2020-05" db="EMBL/GenBank/DDBJ databases">
        <authorList>
            <person name="Khan S.A."/>
            <person name="Jeon C.O."/>
            <person name="Chun B.H."/>
        </authorList>
    </citation>
    <scope>NUCLEOTIDE SEQUENCE [LARGE SCALE GENOMIC DNA]</scope>
    <source>
        <strain evidence="1 2">S1162</strain>
    </source>
</reference>
<name>A0ABX1VZN1_9SPHI</name>
<dbReference type="EMBL" id="JABFCR010000009">
    <property type="protein sequence ID" value="NNU33414.1"/>
    <property type="molecule type" value="Genomic_DNA"/>
</dbReference>
<sequence>MLFFGIEIQDEQLVATLRAHFSQLFQEFRRNADGKPVQYPVAYYEMVYDTIYNSSKTDYWKVGNVGFAAASGRWLIGGHEYTHIDDLTYAALE</sequence>
<organism evidence="1 2">
    <name type="scientific">Mucilaginibacter humi</name>
    <dbReference type="NCBI Taxonomy" id="2732510"/>
    <lineage>
        <taxon>Bacteria</taxon>
        <taxon>Pseudomonadati</taxon>
        <taxon>Bacteroidota</taxon>
        <taxon>Sphingobacteriia</taxon>
        <taxon>Sphingobacteriales</taxon>
        <taxon>Sphingobacteriaceae</taxon>
        <taxon>Mucilaginibacter</taxon>
    </lineage>
</organism>
<dbReference type="RefSeq" id="WP_175269111.1">
    <property type="nucleotide sequence ID" value="NZ_JABFCR010000009.1"/>
</dbReference>
<gene>
    <name evidence="1" type="ORF">HK413_03235</name>
</gene>